<dbReference type="KEGG" id="hav:AT03_19460"/>
<dbReference type="eggNOG" id="COG4460">
    <property type="taxonomic scope" value="Bacteria"/>
</dbReference>
<evidence type="ECO:0000259" key="1">
    <source>
        <dbReference type="Pfam" id="PF14534"/>
    </source>
</evidence>
<dbReference type="InterPro" id="IPR016918">
    <property type="entry name" value="UCP029394"/>
</dbReference>
<organism evidence="2 3">
    <name type="scientific">Hafnia alvei FB1</name>
    <dbReference type="NCBI Taxonomy" id="1453496"/>
    <lineage>
        <taxon>Bacteria</taxon>
        <taxon>Pseudomonadati</taxon>
        <taxon>Pseudomonadota</taxon>
        <taxon>Gammaproteobacteria</taxon>
        <taxon>Enterobacterales</taxon>
        <taxon>Hafniaceae</taxon>
        <taxon>Hafnia</taxon>
    </lineage>
</organism>
<dbReference type="EMBL" id="CP009706">
    <property type="protein sequence ID" value="AIU74357.1"/>
    <property type="molecule type" value="Genomic_DNA"/>
</dbReference>
<keyword evidence="3" id="KW-1185">Reference proteome</keyword>
<dbReference type="Pfam" id="PF14534">
    <property type="entry name" value="DUF4440"/>
    <property type="match status" value="1"/>
</dbReference>
<dbReference type="RefSeq" id="WP_025798344.1">
    <property type="nucleotide sequence ID" value="NZ_CP009706.1"/>
</dbReference>
<name>A0A097R6L9_HAFAL</name>
<gene>
    <name evidence="2" type="ORF">AT03_19460</name>
</gene>
<accession>A0A097R6L9</accession>
<dbReference type="OrthoDB" id="8912060at2"/>
<dbReference type="InterPro" id="IPR027843">
    <property type="entry name" value="DUF4440"/>
</dbReference>
<dbReference type="PIRSF" id="PIRSF029394">
    <property type="entry name" value="UCP029394"/>
    <property type="match status" value="1"/>
</dbReference>
<proteinExistence type="predicted"/>
<dbReference type="InterPro" id="IPR032710">
    <property type="entry name" value="NTF2-like_dom_sf"/>
</dbReference>
<protein>
    <submittedName>
        <fullName evidence="2">Cytoplasmic protein</fullName>
    </submittedName>
</protein>
<dbReference type="AlphaFoldDB" id="A0A097R6L9"/>
<reference evidence="2 3" key="1">
    <citation type="journal article" date="2014" name="Gut Pathog.">
        <title>Gene clusters of Hafnia alvei strain FB1 important in survival and pathogenesis: a draft genome perspective.</title>
        <authorList>
            <person name="Tan J.Y."/>
            <person name="Yin W.F."/>
            <person name="Chan K.G."/>
        </authorList>
    </citation>
    <scope>NUCLEOTIDE SEQUENCE [LARGE SCALE GENOMIC DNA]</scope>
    <source>
        <strain evidence="2 3">FB1</strain>
    </source>
</reference>
<dbReference type="HOGENOM" id="CLU_127523_0_0_6"/>
<evidence type="ECO:0000313" key="3">
    <source>
        <dbReference type="Proteomes" id="UP000029986"/>
    </source>
</evidence>
<feature type="domain" description="DUF4440" evidence="1">
    <location>
        <begin position="33"/>
        <end position="116"/>
    </location>
</feature>
<evidence type="ECO:0000313" key="2">
    <source>
        <dbReference type="EMBL" id="AIU74357.1"/>
    </source>
</evidence>
<dbReference type="SUPFAM" id="SSF54427">
    <property type="entry name" value="NTF2-like"/>
    <property type="match status" value="1"/>
</dbReference>
<dbReference type="PATRIC" id="fig|1453496.5.peg.4003"/>
<sequence>MSANNPYFVEVVESHELIQRWFANTSASEALCEQLLSHFSPAFTMVGMSGMQLNYPAVCTFFRANGGVKAGLSIEVSEMTIIAEWENGAVVSYKETQTQPEQPKTVRFSTAVFEKDSQGKVLWRHLHETAAHL</sequence>
<dbReference type="Proteomes" id="UP000029986">
    <property type="component" value="Chromosome"/>
</dbReference>
<dbReference type="Gene3D" id="3.10.450.50">
    <property type="match status" value="1"/>
</dbReference>